<evidence type="ECO:0000256" key="6">
    <source>
        <dbReference type="ARBA" id="ARBA00022801"/>
    </source>
</evidence>
<dbReference type="PANTHER" id="PTHR12131:SF1">
    <property type="entry name" value="ATP-DEPENDENT RNA HELICASE SUPV3L1, MITOCHONDRIAL-RELATED"/>
    <property type="match status" value="1"/>
</dbReference>
<dbReference type="Pfam" id="PF12513">
    <property type="entry name" value="SUV3_C"/>
    <property type="match status" value="1"/>
</dbReference>
<evidence type="ECO:0000256" key="10">
    <source>
        <dbReference type="ARBA" id="ARBA00023128"/>
    </source>
</evidence>
<keyword evidence="7 14" id="KW-0347">Helicase</keyword>
<dbReference type="InterPro" id="IPR001650">
    <property type="entry name" value="Helicase_C-like"/>
</dbReference>
<dbReference type="GO" id="GO:0016787">
    <property type="term" value="F:hydrolase activity"/>
    <property type="evidence" value="ECO:0007669"/>
    <property type="project" value="UniProtKB-KW"/>
</dbReference>
<evidence type="ECO:0000256" key="2">
    <source>
        <dbReference type="ARBA" id="ARBA00001946"/>
    </source>
</evidence>
<dbReference type="GO" id="GO:0000965">
    <property type="term" value="P:mitochondrial RNA 3'-end processing"/>
    <property type="evidence" value="ECO:0007669"/>
    <property type="project" value="TreeGrafter"/>
</dbReference>
<dbReference type="GO" id="GO:0005524">
    <property type="term" value="F:ATP binding"/>
    <property type="evidence" value="ECO:0007669"/>
    <property type="project" value="UniProtKB-KW"/>
</dbReference>
<comment type="cofactor">
    <cofactor evidence="2">
        <name>Mg(2+)</name>
        <dbReference type="ChEBI" id="CHEBI:18420"/>
    </cofactor>
</comment>
<dbReference type="GO" id="GO:0045025">
    <property type="term" value="C:mitochondrial degradosome"/>
    <property type="evidence" value="ECO:0007669"/>
    <property type="project" value="TreeGrafter"/>
</dbReference>
<evidence type="ECO:0000313" key="15">
    <source>
        <dbReference type="Proteomes" id="UP001301769"/>
    </source>
</evidence>
<evidence type="ECO:0000256" key="11">
    <source>
        <dbReference type="ARBA" id="ARBA00047984"/>
    </source>
</evidence>
<evidence type="ECO:0000256" key="7">
    <source>
        <dbReference type="ARBA" id="ARBA00022806"/>
    </source>
</evidence>
<dbReference type="InterPro" id="IPR027417">
    <property type="entry name" value="P-loop_NTPase"/>
</dbReference>
<evidence type="ECO:0000313" key="14">
    <source>
        <dbReference type="EMBL" id="KAK4215697.1"/>
    </source>
</evidence>
<evidence type="ECO:0000256" key="5">
    <source>
        <dbReference type="ARBA" id="ARBA00022741"/>
    </source>
</evidence>
<dbReference type="Pfam" id="PF18147">
    <property type="entry name" value="Suv3_C_1"/>
    <property type="match status" value="1"/>
</dbReference>
<evidence type="ECO:0000256" key="8">
    <source>
        <dbReference type="ARBA" id="ARBA00022840"/>
    </source>
</evidence>
<evidence type="ECO:0000256" key="9">
    <source>
        <dbReference type="ARBA" id="ARBA00022946"/>
    </source>
</evidence>
<dbReference type="Pfam" id="PF00271">
    <property type="entry name" value="Helicase_C"/>
    <property type="match status" value="1"/>
</dbReference>
<feature type="compositionally biased region" description="Basic and acidic residues" evidence="12">
    <location>
        <begin position="748"/>
        <end position="757"/>
    </location>
</feature>
<dbReference type="Gene3D" id="1.20.58.1080">
    <property type="match status" value="1"/>
</dbReference>
<comment type="catalytic activity">
    <reaction evidence="11">
        <text>ATP + H2O = ADP + phosphate + H(+)</text>
        <dbReference type="Rhea" id="RHEA:13065"/>
        <dbReference type="ChEBI" id="CHEBI:15377"/>
        <dbReference type="ChEBI" id="CHEBI:15378"/>
        <dbReference type="ChEBI" id="CHEBI:30616"/>
        <dbReference type="ChEBI" id="CHEBI:43474"/>
        <dbReference type="ChEBI" id="CHEBI:456216"/>
        <dbReference type="EC" id="3.6.4.13"/>
    </reaction>
</comment>
<proteinExistence type="predicted"/>
<comment type="caution">
    <text evidence="14">The sequence shown here is derived from an EMBL/GenBank/DDBJ whole genome shotgun (WGS) entry which is preliminary data.</text>
</comment>
<keyword evidence="10" id="KW-0496">Mitochondrion</keyword>
<dbReference type="InterPro" id="IPR041082">
    <property type="entry name" value="Suv3_C_1"/>
</dbReference>
<dbReference type="PANTHER" id="PTHR12131">
    <property type="entry name" value="ATP-DEPENDENT RNA AND DNA HELICASE"/>
    <property type="match status" value="1"/>
</dbReference>
<dbReference type="EMBL" id="MU858077">
    <property type="protein sequence ID" value="KAK4215697.1"/>
    <property type="molecule type" value="Genomic_DNA"/>
</dbReference>
<comment type="cofactor">
    <cofactor evidence="1">
        <name>Mn(2+)</name>
        <dbReference type="ChEBI" id="CHEBI:29035"/>
    </cofactor>
</comment>
<evidence type="ECO:0000256" key="12">
    <source>
        <dbReference type="SAM" id="MobiDB-lite"/>
    </source>
</evidence>
<dbReference type="GO" id="GO:0003724">
    <property type="term" value="F:RNA helicase activity"/>
    <property type="evidence" value="ECO:0007669"/>
    <property type="project" value="UniProtKB-EC"/>
</dbReference>
<dbReference type="FunFam" id="3.40.50.300:FF:000269">
    <property type="entry name" value="ATP-dependent RNA helicase SUPV3L1, mitochondrial"/>
    <property type="match status" value="1"/>
</dbReference>
<dbReference type="InterPro" id="IPR055206">
    <property type="entry name" value="DEXQc_SUV3"/>
</dbReference>
<evidence type="ECO:0000256" key="1">
    <source>
        <dbReference type="ARBA" id="ARBA00001936"/>
    </source>
</evidence>
<dbReference type="Pfam" id="PF22527">
    <property type="entry name" value="DEXQc_Suv3"/>
    <property type="match status" value="1"/>
</dbReference>
<feature type="region of interest" description="Disordered" evidence="12">
    <location>
        <begin position="454"/>
        <end position="486"/>
    </location>
</feature>
<evidence type="ECO:0000256" key="4">
    <source>
        <dbReference type="ARBA" id="ARBA00012552"/>
    </source>
</evidence>
<dbReference type="CDD" id="cd18805">
    <property type="entry name" value="SF2_C_suv3"/>
    <property type="match status" value="1"/>
</dbReference>
<feature type="domain" description="Helicase C-terminal" evidence="13">
    <location>
        <begin position="332"/>
        <end position="499"/>
    </location>
</feature>
<name>A0AAN6YGF9_9PEZI</name>
<comment type="subcellular location">
    <subcellularLocation>
        <location evidence="3">Mitochondrion</location>
    </subcellularLocation>
</comment>
<dbReference type="InterPro" id="IPR044774">
    <property type="entry name" value="Suv3_DEXQc"/>
</dbReference>
<dbReference type="InterPro" id="IPR050699">
    <property type="entry name" value="RNA-DNA_Helicase"/>
</dbReference>
<keyword evidence="5" id="KW-0547">Nucleotide-binding</keyword>
<accession>A0AAN6YGF9</accession>
<dbReference type="AlphaFoldDB" id="A0AAN6YGF9"/>
<organism evidence="14 15">
    <name type="scientific">Rhypophila decipiens</name>
    <dbReference type="NCBI Taxonomy" id="261697"/>
    <lineage>
        <taxon>Eukaryota</taxon>
        <taxon>Fungi</taxon>
        <taxon>Dikarya</taxon>
        <taxon>Ascomycota</taxon>
        <taxon>Pezizomycotina</taxon>
        <taxon>Sordariomycetes</taxon>
        <taxon>Sordariomycetidae</taxon>
        <taxon>Sordariales</taxon>
        <taxon>Naviculisporaceae</taxon>
        <taxon>Rhypophila</taxon>
    </lineage>
</organism>
<dbReference type="PROSITE" id="PS51194">
    <property type="entry name" value="HELICASE_CTER"/>
    <property type="match status" value="1"/>
</dbReference>
<dbReference type="InterPro" id="IPR022192">
    <property type="entry name" value="SUV3_C"/>
</dbReference>
<keyword evidence="15" id="KW-1185">Reference proteome</keyword>
<feature type="region of interest" description="Disordered" evidence="12">
    <location>
        <begin position="735"/>
        <end position="757"/>
    </location>
</feature>
<protein>
    <recommendedName>
        <fullName evidence="4">RNA helicase</fullName>
        <ecNumber evidence="4">3.6.4.13</ecNumber>
    </recommendedName>
</protein>
<keyword evidence="9" id="KW-0809">Transit peptide</keyword>
<gene>
    <name evidence="14" type="ORF">QBC37DRAFT_439387</name>
</gene>
<dbReference type="Gene3D" id="1.20.272.40">
    <property type="match status" value="1"/>
</dbReference>
<evidence type="ECO:0000259" key="13">
    <source>
        <dbReference type="PROSITE" id="PS51194"/>
    </source>
</evidence>
<dbReference type="Proteomes" id="UP001301769">
    <property type="component" value="Unassembled WGS sequence"/>
</dbReference>
<reference evidence="14" key="1">
    <citation type="journal article" date="2023" name="Mol. Phylogenet. Evol.">
        <title>Genome-scale phylogeny and comparative genomics of the fungal order Sordariales.</title>
        <authorList>
            <person name="Hensen N."/>
            <person name="Bonometti L."/>
            <person name="Westerberg I."/>
            <person name="Brannstrom I.O."/>
            <person name="Guillou S."/>
            <person name="Cros-Aarteil S."/>
            <person name="Calhoun S."/>
            <person name="Haridas S."/>
            <person name="Kuo A."/>
            <person name="Mondo S."/>
            <person name="Pangilinan J."/>
            <person name="Riley R."/>
            <person name="LaButti K."/>
            <person name="Andreopoulos B."/>
            <person name="Lipzen A."/>
            <person name="Chen C."/>
            <person name="Yan M."/>
            <person name="Daum C."/>
            <person name="Ng V."/>
            <person name="Clum A."/>
            <person name="Steindorff A."/>
            <person name="Ohm R.A."/>
            <person name="Martin F."/>
            <person name="Silar P."/>
            <person name="Natvig D.O."/>
            <person name="Lalanne C."/>
            <person name="Gautier V."/>
            <person name="Ament-Velasquez S.L."/>
            <person name="Kruys A."/>
            <person name="Hutchinson M.I."/>
            <person name="Powell A.J."/>
            <person name="Barry K."/>
            <person name="Miller A.N."/>
            <person name="Grigoriev I.V."/>
            <person name="Debuchy R."/>
            <person name="Gladieux P."/>
            <person name="Hiltunen Thoren M."/>
            <person name="Johannesson H."/>
        </authorList>
    </citation>
    <scope>NUCLEOTIDE SEQUENCE</scope>
    <source>
        <strain evidence="14">PSN293</strain>
    </source>
</reference>
<dbReference type="CDD" id="cd17913">
    <property type="entry name" value="DEXQc_Suv3"/>
    <property type="match status" value="1"/>
</dbReference>
<dbReference type="Gene3D" id="3.40.50.300">
    <property type="entry name" value="P-loop containing nucleotide triphosphate hydrolases"/>
    <property type="match status" value="2"/>
</dbReference>
<dbReference type="SMART" id="SM00490">
    <property type="entry name" value="HELICc"/>
    <property type="match status" value="1"/>
</dbReference>
<dbReference type="SUPFAM" id="SSF52540">
    <property type="entry name" value="P-loop containing nucleoside triphosphate hydrolases"/>
    <property type="match status" value="1"/>
</dbReference>
<evidence type="ECO:0000256" key="3">
    <source>
        <dbReference type="ARBA" id="ARBA00004173"/>
    </source>
</evidence>
<keyword evidence="8" id="KW-0067">ATP-binding</keyword>
<sequence length="757" mass="85113">MKSFLAARRLSPASMFHVTRRFRSTSSWKKAPDRETKGSTRKKNYSMFQQLVESRFERVLVDMGKWTAEHSEYRSFKVTSQQHLIRESNLFLLAIKKAFARASLNGEDGRDTNPLFWNLRNAFVKGDTQGLGKELKYSFQAFLMRSAFPKATSELQAELADLRYPFEWFPATRVMQRTVHLHVGPTNSGKTYHALKALENAKTGIYAGPLRLLAYEIYSRFQAKGLPVALLTGEEQRIPENVDEYFTSCTVEMSPIGKKVDVAVIDEIQMIGDPHRGAAWTQAVLGIQAKELHLCGEERTVDLIKEMCERIGDKCIIHHYKRLSPLRTMKESLDNDFKHLQKGDCVVTFSRVSIHSLKNVIEKETGRRCAVVYGSLPPETRAQQAALFNEPNNDYDFLVASDAIGMGLNLEIKRVIFESSTKFDGIGHRTLTIPEVKQIGGRAGRYKTANQAIQTAAAQPGAQSGADSSPAKDPETTAASPAKWGTPGYVTTLDEQDLEHIAASFHEEAPPIQAAAIQPPSFIIERFCSFFPPQTPFSFILSRLREISRISNPFFMAALTDEIGVAEAIQDYPMSIADRCTLLYAPVTIREEAQQRLIAAMAKCISTSTSGHLLDIPEIDLEALDVEETDPAFTDKTHLLRLESLHKAIVLYLWLSYRFEGIFVSQQLAFHVNELLQAKIERCLDQLNFTFEARKAFRARQRHSATRRDLEMGKYLEHDEVEAVEAGFDAALPGQDAHEKQPVAANDDEAKPKSKSL</sequence>
<keyword evidence="6" id="KW-0378">Hydrolase</keyword>
<dbReference type="EC" id="3.6.4.13" evidence="4"/>
<reference evidence="14" key="2">
    <citation type="submission" date="2023-05" db="EMBL/GenBank/DDBJ databases">
        <authorList>
            <consortium name="Lawrence Berkeley National Laboratory"/>
            <person name="Steindorff A."/>
            <person name="Hensen N."/>
            <person name="Bonometti L."/>
            <person name="Westerberg I."/>
            <person name="Brannstrom I.O."/>
            <person name="Guillou S."/>
            <person name="Cros-Aarteil S."/>
            <person name="Calhoun S."/>
            <person name="Haridas S."/>
            <person name="Kuo A."/>
            <person name="Mondo S."/>
            <person name="Pangilinan J."/>
            <person name="Riley R."/>
            <person name="Labutti K."/>
            <person name="Andreopoulos B."/>
            <person name="Lipzen A."/>
            <person name="Chen C."/>
            <person name="Yanf M."/>
            <person name="Daum C."/>
            <person name="Ng V."/>
            <person name="Clum A."/>
            <person name="Ohm R."/>
            <person name="Martin F."/>
            <person name="Silar P."/>
            <person name="Natvig D."/>
            <person name="Lalanne C."/>
            <person name="Gautier V."/>
            <person name="Ament-Velasquez S.L."/>
            <person name="Kruys A."/>
            <person name="Hutchinson M.I."/>
            <person name="Powell A.J."/>
            <person name="Barry K."/>
            <person name="Miller A.N."/>
            <person name="Grigoriev I.V."/>
            <person name="Debuchy R."/>
            <person name="Gladieux P."/>
            <person name="Thoren M.H."/>
            <person name="Johannesson H."/>
        </authorList>
    </citation>
    <scope>NUCLEOTIDE SEQUENCE</scope>
    <source>
        <strain evidence="14">PSN293</strain>
    </source>
</reference>